<feature type="compositionally biased region" description="Basic and acidic residues" evidence="1">
    <location>
        <begin position="76"/>
        <end position="104"/>
    </location>
</feature>
<dbReference type="PANTHER" id="PTHR37615">
    <property type="entry name" value="NUCLEOPORIN NUP159-LIKE"/>
    <property type="match status" value="1"/>
</dbReference>
<organism evidence="2">
    <name type="scientific">Manihot esculenta</name>
    <name type="common">Cassava</name>
    <name type="synonym">Jatropha manihot</name>
    <dbReference type="NCBI Taxonomy" id="3983"/>
    <lineage>
        <taxon>Eukaryota</taxon>
        <taxon>Viridiplantae</taxon>
        <taxon>Streptophyta</taxon>
        <taxon>Embryophyta</taxon>
        <taxon>Tracheophyta</taxon>
        <taxon>Spermatophyta</taxon>
        <taxon>Magnoliopsida</taxon>
        <taxon>eudicotyledons</taxon>
        <taxon>Gunneridae</taxon>
        <taxon>Pentapetalae</taxon>
        <taxon>rosids</taxon>
        <taxon>fabids</taxon>
        <taxon>Malpighiales</taxon>
        <taxon>Euphorbiaceae</taxon>
        <taxon>Crotonoideae</taxon>
        <taxon>Manihoteae</taxon>
        <taxon>Manihot</taxon>
    </lineage>
</organism>
<gene>
    <name evidence="2" type="ORF">MANES_18G027200</name>
</gene>
<sequence>MGKKRPQKTKELSVAIAEASSRGDETQRPQQPQTPRKRGRPRKIIEKTESEEKKEGGAQPSEELTIGNQSQTAKISQEEEKQQEIEEEKQQEIEEAEKRTDEKSGGVLAASQQLGLHTSKETERRPTAQNGFQLMTCNGTRLNGPMTDVDSLELTETDTACYLRAQWGACTGPTPADFRQDPSISVTGAPRKRSSGPLEAP</sequence>
<dbReference type="AlphaFoldDB" id="A0A2C9U0T1"/>
<feature type="region of interest" description="Disordered" evidence="1">
    <location>
        <begin position="1"/>
        <end position="128"/>
    </location>
</feature>
<accession>A0A2C9U0T1</accession>
<evidence type="ECO:0000313" key="2">
    <source>
        <dbReference type="EMBL" id="OAY22800.1"/>
    </source>
</evidence>
<feature type="compositionally biased region" description="Basic and acidic residues" evidence="1">
    <location>
        <begin position="43"/>
        <end position="56"/>
    </location>
</feature>
<evidence type="ECO:0000256" key="1">
    <source>
        <dbReference type="SAM" id="MobiDB-lite"/>
    </source>
</evidence>
<proteinExistence type="predicted"/>
<dbReference type="PANTHER" id="PTHR37615:SF1">
    <property type="entry name" value="NUCLEOPORIN NUP159-LIKE"/>
    <property type="match status" value="1"/>
</dbReference>
<name>A0A2C9U0T1_MANES</name>
<feature type="region of interest" description="Disordered" evidence="1">
    <location>
        <begin position="171"/>
        <end position="201"/>
    </location>
</feature>
<protein>
    <submittedName>
        <fullName evidence="2">Uncharacterized protein</fullName>
    </submittedName>
</protein>
<reference evidence="2" key="1">
    <citation type="submission" date="2016-02" db="EMBL/GenBank/DDBJ databases">
        <title>WGS assembly of Manihot esculenta.</title>
        <authorList>
            <person name="Bredeson J.V."/>
            <person name="Prochnik S.E."/>
            <person name="Lyons J.B."/>
            <person name="Schmutz J."/>
            <person name="Grimwood J."/>
            <person name="Vrebalov J."/>
            <person name="Bart R.S."/>
            <person name="Amuge T."/>
            <person name="Ferguson M.E."/>
            <person name="Green R."/>
            <person name="Putnam N."/>
            <person name="Stites J."/>
            <person name="Rounsley S."/>
            <person name="Rokhsar D.S."/>
        </authorList>
    </citation>
    <scope>NUCLEOTIDE SEQUENCE [LARGE SCALE GENOMIC DNA]</scope>
    <source>
        <tissue evidence="2">Leaf</tissue>
    </source>
</reference>
<feature type="compositionally biased region" description="Polar residues" evidence="1">
    <location>
        <begin position="66"/>
        <end position="75"/>
    </location>
</feature>
<dbReference type="EMBL" id="CM004404">
    <property type="protein sequence ID" value="OAY22800.1"/>
    <property type="molecule type" value="Genomic_DNA"/>
</dbReference>